<comment type="caution">
    <text evidence="12">The sequence shown here is derived from an EMBL/GenBank/DDBJ whole genome shotgun (WGS) entry which is preliminary data.</text>
</comment>
<dbReference type="InterPro" id="IPR039859">
    <property type="entry name" value="PFA4/ZDH16/20/ERF2-like"/>
</dbReference>
<comment type="domain">
    <text evidence="10">The DHHC domain is required for palmitoyltransferase activity.</text>
</comment>
<dbReference type="Pfam" id="PF01529">
    <property type="entry name" value="DHHC"/>
    <property type="match status" value="1"/>
</dbReference>
<dbReference type="OrthoDB" id="9909019at2759"/>
<proteinExistence type="inferred from homology"/>
<protein>
    <recommendedName>
        <fullName evidence="10">Palmitoyltransferase</fullName>
        <ecNumber evidence="10">2.3.1.225</ecNumber>
    </recommendedName>
</protein>
<evidence type="ECO:0000256" key="4">
    <source>
        <dbReference type="ARBA" id="ARBA00022989"/>
    </source>
</evidence>
<feature type="transmembrane region" description="Helical" evidence="10">
    <location>
        <begin position="160"/>
        <end position="180"/>
    </location>
</feature>
<dbReference type="GO" id="GO:0005794">
    <property type="term" value="C:Golgi apparatus"/>
    <property type="evidence" value="ECO:0007669"/>
    <property type="project" value="TreeGrafter"/>
</dbReference>
<dbReference type="GO" id="GO:0016020">
    <property type="term" value="C:membrane"/>
    <property type="evidence" value="ECO:0007669"/>
    <property type="project" value="UniProtKB-SubCell"/>
</dbReference>
<sequence length="261" mass="30544">MYNYESDFLLLDDKNDMLPKKNLFITFGCCFIFYNILLCDIYMVEKYLIFKLVQILLWFINFLSLIALINVDPGIATKRIGTSKNAIHFLDENVIYSRKMLAINGCDFDDEKFCEKCSILKKGTISHCRFCDICLQDRDHHCAWFNRCIAAGNLKIFRNFLISSTISAMILVFDILRLFTNGSMKDTNFLDMAIIMMILFACMGLFVLTGLLTLQYLISAILDIKTRKLISGQWEWKSTRCFKWMREEKVTVENFDEKNEL</sequence>
<comment type="catalytic activity">
    <reaction evidence="9 10">
        <text>L-cysteinyl-[protein] + hexadecanoyl-CoA = S-hexadecanoyl-L-cysteinyl-[protein] + CoA</text>
        <dbReference type="Rhea" id="RHEA:36683"/>
        <dbReference type="Rhea" id="RHEA-COMP:10131"/>
        <dbReference type="Rhea" id="RHEA-COMP:11032"/>
        <dbReference type="ChEBI" id="CHEBI:29950"/>
        <dbReference type="ChEBI" id="CHEBI:57287"/>
        <dbReference type="ChEBI" id="CHEBI:57379"/>
        <dbReference type="ChEBI" id="CHEBI:74151"/>
        <dbReference type="EC" id="2.3.1.225"/>
    </reaction>
</comment>
<accession>A0A0R0LSE8</accession>
<dbReference type="AlphaFoldDB" id="A0A0R0LSE8"/>
<name>A0A0R0LSE8_9MICR</name>
<feature type="transmembrane region" description="Helical" evidence="10">
    <location>
        <begin position="23"/>
        <end position="43"/>
    </location>
</feature>
<evidence type="ECO:0000256" key="6">
    <source>
        <dbReference type="ARBA" id="ARBA00023139"/>
    </source>
</evidence>
<dbReference type="EC" id="2.3.1.225" evidence="10"/>
<keyword evidence="8 10" id="KW-0012">Acyltransferase</keyword>
<evidence type="ECO:0000256" key="8">
    <source>
        <dbReference type="ARBA" id="ARBA00023315"/>
    </source>
</evidence>
<dbReference type="InterPro" id="IPR001594">
    <property type="entry name" value="Palmitoyltrfase_DHHC"/>
</dbReference>
<keyword evidence="7" id="KW-0449">Lipoprotein</keyword>
<dbReference type="PROSITE" id="PS50216">
    <property type="entry name" value="DHHC"/>
    <property type="match status" value="1"/>
</dbReference>
<keyword evidence="2 10" id="KW-0808">Transferase</keyword>
<comment type="similarity">
    <text evidence="10">Belongs to the DHHC palmitoyltransferase family.</text>
</comment>
<dbReference type="VEuPathDB" id="MicrosporidiaDB:M153_6854000343"/>
<feature type="domain" description="Palmitoyltransferase DHHC" evidence="11">
    <location>
        <begin position="108"/>
        <end position="221"/>
    </location>
</feature>
<keyword evidence="6" id="KW-0564">Palmitate</keyword>
<keyword evidence="4 10" id="KW-1133">Transmembrane helix</keyword>
<evidence type="ECO:0000256" key="10">
    <source>
        <dbReference type="RuleBase" id="RU079119"/>
    </source>
</evidence>
<comment type="subcellular location">
    <subcellularLocation>
        <location evidence="1">Membrane</location>
        <topology evidence="1">Multi-pass membrane protein</topology>
    </subcellularLocation>
</comment>
<evidence type="ECO:0000259" key="11">
    <source>
        <dbReference type="Pfam" id="PF01529"/>
    </source>
</evidence>
<feature type="transmembrane region" description="Helical" evidence="10">
    <location>
        <begin position="49"/>
        <end position="69"/>
    </location>
</feature>
<keyword evidence="5 10" id="KW-0472">Membrane</keyword>
<organism evidence="12 13">
    <name type="scientific">Pseudoloma neurophilia</name>
    <dbReference type="NCBI Taxonomy" id="146866"/>
    <lineage>
        <taxon>Eukaryota</taxon>
        <taxon>Fungi</taxon>
        <taxon>Fungi incertae sedis</taxon>
        <taxon>Microsporidia</taxon>
        <taxon>Pseudoloma</taxon>
    </lineage>
</organism>
<keyword evidence="13" id="KW-1185">Reference proteome</keyword>
<evidence type="ECO:0000313" key="12">
    <source>
        <dbReference type="EMBL" id="KRH92374.1"/>
    </source>
</evidence>
<dbReference type="GO" id="GO:0006612">
    <property type="term" value="P:protein targeting to membrane"/>
    <property type="evidence" value="ECO:0007669"/>
    <property type="project" value="TreeGrafter"/>
</dbReference>
<dbReference type="Proteomes" id="UP000051530">
    <property type="component" value="Unassembled WGS sequence"/>
</dbReference>
<reference evidence="12 13" key="1">
    <citation type="submission" date="2015-07" db="EMBL/GenBank/DDBJ databases">
        <title>The genome of Pseudoloma neurophilia, a relevant intracellular parasite of the zebrafish.</title>
        <authorList>
            <person name="Ndikumana S."/>
            <person name="Pelin A."/>
            <person name="Sanders J."/>
            <person name="Corradi N."/>
        </authorList>
    </citation>
    <scope>NUCLEOTIDE SEQUENCE [LARGE SCALE GENOMIC DNA]</scope>
    <source>
        <strain evidence="12 13">MK1</strain>
    </source>
</reference>
<dbReference type="GO" id="GO:0005783">
    <property type="term" value="C:endoplasmic reticulum"/>
    <property type="evidence" value="ECO:0007669"/>
    <property type="project" value="TreeGrafter"/>
</dbReference>
<evidence type="ECO:0000256" key="5">
    <source>
        <dbReference type="ARBA" id="ARBA00023136"/>
    </source>
</evidence>
<dbReference type="PANTHER" id="PTHR22883">
    <property type="entry name" value="ZINC FINGER DHHC DOMAIN CONTAINING PROTEIN"/>
    <property type="match status" value="1"/>
</dbReference>
<evidence type="ECO:0000313" key="13">
    <source>
        <dbReference type="Proteomes" id="UP000051530"/>
    </source>
</evidence>
<keyword evidence="3 10" id="KW-0812">Transmembrane</keyword>
<evidence type="ECO:0000256" key="9">
    <source>
        <dbReference type="ARBA" id="ARBA00048048"/>
    </source>
</evidence>
<evidence type="ECO:0000256" key="2">
    <source>
        <dbReference type="ARBA" id="ARBA00022679"/>
    </source>
</evidence>
<feature type="transmembrane region" description="Helical" evidence="10">
    <location>
        <begin position="192"/>
        <end position="218"/>
    </location>
</feature>
<evidence type="ECO:0000256" key="1">
    <source>
        <dbReference type="ARBA" id="ARBA00004141"/>
    </source>
</evidence>
<evidence type="ECO:0000256" key="7">
    <source>
        <dbReference type="ARBA" id="ARBA00023288"/>
    </source>
</evidence>
<dbReference type="EMBL" id="LGUB01000977">
    <property type="protein sequence ID" value="KRH92374.1"/>
    <property type="molecule type" value="Genomic_DNA"/>
</dbReference>
<evidence type="ECO:0000256" key="3">
    <source>
        <dbReference type="ARBA" id="ARBA00022692"/>
    </source>
</evidence>
<gene>
    <name evidence="12" type="ORF">M153_6854000343</name>
</gene>
<dbReference type="GO" id="GO:0019706">
    <property type="term" value="F:protein-cysteine S-palmitoyltransferase activity"/>
    <property type="evidence" value="ECO:0007669"/>
    <property type="project" value="UniProtKB-EC"/>
</dbReference>